<name>A0ACD3RR73_LARCR</name>
<evidence type="ECO:0000313" key="1">
    <source>
        <dbReference type="EMBL" id="TMS22116.1"/>
    </source>
</evidence>
<keyword evidence="2" id="KW-1185">Reference proteome</keyword>
<dbReference type="Proteomes" id="UP000793456">
    <property type="component" value="Chromosome II"/>
</dbReference>
<evidence type="ECO:0000313" key="2">
    <source>
        <dbReference type="Proteomes" id="UP000793456"/>
    </source>
</evidence>
<protein>
    <submittedName>
        <fullName evidence="1">Uncharacterized protein</fullName>
    </submittedName>
</protein>
<sequence>MDKDGKKPKTYVSTFRLALKPQARPLCVDKKKDDNRTFVGNNKLGVSSATASKPTPVQWVKTSHFKQPLGDCTDREGSDATFQGVITGSRPLNASWQHNDKRVNSNKTSFKIVMQAQLRLCVHQEMLGRIHAQLENSQAVLCFIMQHQSKSPEQVTASCTVRSRPRLRHLETSNCLRLLKRKAIRDRKTKISQTFKQKSPLTKDLLWSF</sequence>
<comment type="caution">
    <text evidence="1">The sequence shown here is derived from an EMBL/GenBank/DDBJ whole genome shotgun (WGS) entry which is preliminary data.</text>
</comment>
<gene>
    <name evidence="1" type="ORF">E3U43_012381</name>
</gene>
<reference evidence="1" key="1">
    <citation type="submission" date="2018-11" db="EMBL/GenBank/DDBJ databases">
        <title>The sequence and de novo assembly of Larimichthys crocea genome using PacBio and Hi-C technologies.</title>
        <authorList>
            <person name="Xu P."/>
            <person name="Chen B."/>
            <person name="Zhou Z."/>
            <person name="Ke Q."/>
            <person name="Wu Y."/>
            <person name="Bai H."/>
            <person name="Pu F."/>
        </authorList>
    </citation>
    <scope>NUCLEOTIDE SEQUENCE</scope>
    <source>
        <tissue evidence="1">Muscle</tissue>
    </source>
</reference>
<proteinExistence type="predicted"/>
<dbReference type="EMBL" id="CM011675">
    <property type="protein sequence ID" value="TMS22116.1"/>
    <property type="molecule type" value="Genomic_DNA"/>
</dbReference>
<accession>A0ACD3RR73</accession>
<organism evidence="1 2">
    <name type="scientific">Larimichthys crocea</name>
    <name type="common">Large yellow croaker</name>
    <name type="synonym">Pseudosciaena crocea</name>
    <dbReference type="NCBI Taxonomy" id="215358"/>
    <lineage>
        <taxon>Eukaryota</taxon>
        <taxon>Metazoa</taxon>
        <taxon>Chordata</taxon>
        <taxon>Craniata</taxon>
        <taxon>Vertebrata</taxon>
        <taxon>Euteleostomi</taxon>
        <taxon>Actinopterygii</taxon>
        <taxon>Neopterygii</taxon>
        <taxon>Teleostei</taxon>
        <taxon>Neoteleostei</taxon>
        <taxon>Acanthomorphata</taxon>
        <taxon>Eupercaria</taxon>
        <taxon>Sciaenidae</taxon>
        <taxon>Larimichthys</taxon>
    </lineage>
</organism>